<sequence length="120" mass="13084">MTVPDHPLVNAVQPLLDAIGASLVAPTGITPSDIPIEWDGDVIAGIRLPPLHGALDRIIEAVEKELGGKLKDLSRNDKQRAIRLLDDQGAFILRRAVEDVADVMGVSRITVYNYLNAMHR</sequence>
<dbReference type="EMBL" id="CAFBPN010000015">
    <property type="protein sequence ID" value="CAB5014478.1"/>
    <property type="molecule type" value="Genomic_DNA"/>
</dbReference>
<protein>
    <submittedName>
        <fullName evidence="2">Unannotated protein</fullName>
    </submittedName>
</protein>
<reference evidence="2" key="1">
    <citation type="submission" date="2020-05" db="EMBL/GenBank/DDBJ databases">
        <authorList>
            <person name="Chiriac C."/>
            <person name="Salcher M."/>
            <person name="Ghai R."/>
            <person name="Kavagutti S V."/>
        </authorList>
    </citation>
    <scope>NUCLEOTIDE SEQUENCE</scope>
</reference>
<organism evidence="2">
    <name type="scientific">freshwater metagenome</name>
    <dbReference type="NCBI Taxonomy" id="449393"/>
    <lineage>
        <taxon>unclassified sequences</taxon>
        <taxon>metagenomes</taxon>
        <taxon>ecological metagenomes</taxon>
    </lineage>
</organism>
<proteinExistence type="predicted"/>
<dbReference type="PANTHER" id="PTHR35568:SF1">
    <property type="entry name" value="TRANSCRIPTIONAL REGULATOR DAUR"/>
    <property type="match status" value="1"/>
</dbReference>
<gene>
    <name evidence="2" type="ORF">UFOPK4098_00487</name>
</gene>
<name>A0A6J7QA70_9ZZZZ</name>
<evidence type="ECO:0000259" key="1">
    <source>
        <dbReference type="Pfam" id="PF13309"/>
    </source>
</evidence>
<dbReference type="AlphaFoldDB" id="A0A6J7QA70"/>
<evidence type="ECO:0000313" key="2">
    <source>
        <dbReference type="EMBL" id="CAB5014478.1"/>
    </source>
</evidence>
<dbReference type="InterPro" id="IPR039445">
    <property type="entry name" value="DauR-like_HTH"/>
</dbReference>
<dbReference type="InterPro" id="IPR039446">
    <property type="entry name" value="DauR-like"/>
</dbReference>
<dbReference type="PANTHER" id="PTHR35568">
    <property type="entry name" value="TRANSCRIPTIONAL REGULATOR DAUR"/>
    <property type="match status" value="1"/>
</dbReference>
<dbReference type="Pfam" id="PF13309">
    <property type="entry name" value="HTH_22"/>
    <property type="match status" value="1"/>
</dbReference>
<feature type="domain" description="Transcriptional regulator DauR-like HTH" evidence="1">
    <location>
        <begin position="55"/>
        <end position="116"/>
    </location>
</feature>
<accession>A0A6J7QA70</accession>